<evidence type="ECO:0000313" key="11">
    <source>
        <dbReference type="EMBL" id="SCE83949.1"/>
    </source>
</evidence>
<dbReference type="PANTHER" id="PTHR46696:SF6">
    <property type="entry name" value="P450, PUTATIVE (EUROFUNG)-RELATED"/>
    <property type="match status" value="1"/>
</dbReference>
<dbReference type="Proteomes" id="UP000198551">
    <property type="component" value="Unassembled WGS sequence"/>
</dbReference>
<keyword evidence="6 10" id="KW-0408">Iron</keyword>
<evidence type="ECO:0000256" key="5">
    <source>
        <dbReference type="ARBA" id="ARBA00023002"/>
    </source>
</evidence>
<protein>
    <submittedName>
        <fullName evidence="11">Cytochrome P450</fullName>
    </submittedName>
</protein>
<proteinExistence type="inferred from homology"/>
<dbReference type="Pfam" id="PF00067">
    <property type="entry name" value="p450"/>
    <property type="match status" value="2"/>
</dbReference>
<dbReference type="GO" id="GO:0020037">
    <property type="term" value="F:heme binding"/>
    <property type="evidence" value="ECO:0007669"/>
    <property type="project" value="InterPro"/>
</dbReference>
<evidence type="ECO:0000313" key="12">
    <source>
        <dbReference type="Proteomes" id="UP000198551"/>
    </source>
</evidence>
<evidence type="ECO:0000256" key="1">
    <source>
        <dbReference type="ARBA" id="ARBA00010617"/>
    </source>
</evidence>
<reference evidence="12" key="1">
    <citation type="submission" date="2016-06" db="EMBL/GenBank/DDBJ databases">
        <authorList>
            <person name="Varghese N."/>
        </authorList>
    </citation>
    <scope>NUCLEOTIDE SEQUENCE [LARGE SCALE GENOMIC DNA]</scope>
    <source>
        <strain evidence="12">DSM 45555</strain>
    </source>
</reference>
<dbReference type="AlphaFoldDB" id="A0A1C4VJK4"/>
<dbReference type="GO" id="GO:0004497">
    <property type="term" value="F:monooxygenase activity"/>
    <property type="evidence" value="ECO:0007669"/>
    <property type="project" value="UniProtKB-KW"/>
</dbReference>
<evidence type="ECO:0000256" key="7">
    <source>
        <dbReference type="ARBA" id="ARBA00023033"/>
    </source>
</evidence>
<dbReference type="GO" id="GO:0017000">
    <property type="term" value="P:antibiotic biosynthetic process"/>
    <property type="evidence" value="ECO:0007669"/>
    <property type="project" value="UniProtKB-KW"/>
</dbReference>
<dbReference type="Gene3D" id="1.10.630.10">
    <property type="entry name" value="Cytochrome P450"/>
    <property type="match status" value="1"/>
</dbReference>
<dbReference type="InterPro" id="IPR001128">
    <property type="entry name" value="Cyt_P450"/>
</dbReference>
<keyword evidence="4" id="KW-0521">NADP</keyword>
<organism evidence="11 12">
    <name type="scientific">Micromonospora marina</name>
    <dbReference type="NCBI Taxonomy" id="307120"/>
    <lineage>
        <taxon>Bacteria</taxon>
        <taxon>Bacillati</taxon>
        <taxon>Actinomycetota</taxon>
        <taxon>Actinomycetes</taxon>
        <taxon>Micromonosporales</taxon>
        <taxon>Micromonosporaceae</taxon>
        <taxon>Micromonospora</taxon>
    </lineage>
</organism>
<sequence length="400" mass="43774">MTQEPPAIPYPLAPAPTIYHPSPDYTRMRETCPVARVELPDGACAYLATRHADVRRVFTDQRFSRAAAAGPNRPTRELGSLAEDSLIGMDPPRHTTMRRAVSHAFTVRRVEELRPQVAALVDRMIDDLEAAGPPADLITHLSGPLPISVISTLFGIPDRDRERVRRWSDALVGDWDADPDAPRAALEAFRELIDQRRREPGDDLMSALIAVWDEHDDLTERELVSVTAGIFVGGHETTTNQLNLFLLVLARHPEQLAGLRGDDPVAVARAVEELSRFIQLGDNGVLLPRVTTEEVELGGVRLPAGAAVLPAIASANRDAAVFPGADTLDLTRVHNPHLAFGAGPHHCLGAALARMELQEALGALLRRLPGLRLAVDESELRFRPGLVVRSLESLPVTWDR</sequence>
<dbReference type="InterPro" id="IPR017972">
    <property type="entry name" value="Cyt_P450_CS"/>
</dbReference>
<dbReference type="FunFam" id="1.10.630.10:FF:000018">
    <property type="entry name" value="Cytochrome P450 monooxygenase"/>
    <property type="match status" value="1"/>
</dbReference>
<comment type="pathway">
    <text evidence="9">Antibiotic biosynthesis; mycinamicin biosynthesis.</text>
</comment>
<gene>
    <name evidence="11" type="ORF">GA0070215_103203</name>
</gene>
<dbReference type="EMBL" id="FMCV01000003">
    <property type="protein sequence ID" value="SCE83949.1"/>
    <property type="molecule type" value="Genomic_DNA"/>
</dbReference>
<dbReference type="PRINTS" id="PR00385">
    <property type="entry name" value="P450"/>
</dbReference>
<keyword evidence="2 10" id="KW-0349">Heme</keyword>
<keyword evidence="12" id="KW-1185">Reference proteome</keyword>
<dbReference type="GO" id="GO:0005506">
    <property type="term" value="F:iron ion binding"/>
    <property type="evidence" value="ECO:0007669"/>
    <property type="project" value="InterPro"/>
</dbReference>
<keyword evidence="5 10" id="KW-0560">Oxidoreductase</keyword>
<evidence type="ECO:0000256" key="2">
    <source>
        <dbReference type="ARBA" id="ARBA00022617"/>
    </source>
</evidence>
<name>A0A1C4VJK4_9ACTN</name>
<keyword evidence="3 10" id="KW-0479">Metal-binding</keyword>
<dbReference type="InterPro" id="IPR036396">
    <property type="entry name" value="Cyt_P450_sf"/>
</dbReference>
<evidence type="ECO:0000256" key="6">
    <source>
        <dbReference type="ARBA" id="ARBA00023004"/>
    </source>
</evidence>
<evidence type="ECO:0000256" key="9">
    <source>
        <dbReference type="ARBA" id="ARBA00060683"/>
    </source>
</evidence>
<accession>A0A1C4VJK4</accession>
<dbReference type="GO" id="GO:0016705">
    <property type="term" value="F:oxidoreductase activity, acting on paired donors, with incorporation or reduction of molecular oxygen"/>
    <property type="evidence" value="ECO:0007669"/>
    <property type="project" value="InterPro"/>
</dbReference>
<keyword evidence="8" id="KW-0045">Antibiotic biosynthesis</keyword>
<comment type="similarity">
    <text evidence="1 10">Belongs to the cytochrome P450 family.</text>
</comment>
<dbReference type="InterPro" id="IPR002397">
    <property type="entry name" value="Cyt_P450_B"/>
</dbReference>
<evidence type="ECO:0000256" key="10">
    <source>
        <dbReference type="RuleBase" id="RU000461"/>
    </source>
</evidence>
<evidence type="ECO:0000256" key="3">
    <source>
        <dbReference type="ARBA" id="ARBA00022723"/>
    </source>
</evidence>
<dbReference type="CDD" id="cd11031">
    <property type="entry name" value="Cyp158A-like"/>
    <property type="match status" value="1"/>
</dbReference>
<evidence type="ECO:0000256" key="4">
    <source>
        <dbReference type="ARBA" id="ARBA00022857"/>
    </source>
</evidence>
<keyword evidence="7 10" id="KW-0503">Monooxygenase</keyword>
<dbReference type="PRINTS" id="PR00359">
    <property type="entry name" value="BP450"/>
</dbReference>
<dbReference type="PROSITE" id="PS00086">
    <property type="entry name" value="CYTOCHROME_P450"/>
    <property type="match status" value="1"/>
</dbReference>
<dbReference type="RefSeq" id="WP_091042558.1">
    <property type="nucleotide sequence ID" value="NZ_FMCV01000003.1"/>
</dbReference>
<evidence type="ECO:0000256" key="8">
    <source>
        <dbReference type="ARBA" id="ARBA00023194"/>
    </source>
</evidence>
<dbReference type="PANTHER" id="PTHR46696">
    <property type="entry name" value="P450, PUTATIVE (EUROFUNG)-RELATED"/>
    <property type="match status" value="1"/>
</dbReference>
<dbReference type="SUPFAM" id="SSF48264">
    <property type="entry name" value="Cytochrome P450"/>
    <property type="match status" value="1"/>
</dbReference>